<organism evidence="2 3">
    <name type="scientific">Nocardia nova</name>
    <dbReference type="NCBI Taxonomy" id="37330"/>
    <lineage>
        <taxon>Bacteria</taxon>
        <taxon>Bacillati</taxon>
        <taxon>Actinomycetota</taxon>
        <taxon>Actinomycetes</taxon>
        <taxon>Mycobacteriales</taxon>
        <taxon>Nocardiaceae</taxon>
        <taxon>Nocardia</taxon>
    </lineage>
</organism>
<accession>A0A2S6AMN9</accession>
<protein>
    <recommendedName>
        <fullName evidence="1">PPM-type phosphatase domain-containing protein</fullName>
    </recommendedName>
</protein>
<dbReference type="Gene3D" id="3.60.40.10">
    <property type="entry name" value="PPM-type phosphatase domain"/>
    <property type="match status" value="1"/>
</dbReference>
<evidence type="ECO:0000313" key="3">
    <source>
        <dbReference type="Proteomes" id="UP000239874"/>
    </source>
</evidence>
<dbReference type="Pfam" id="PF13672">
    <property type="entry name" value="PP2C_2"/>
    <property type="match status" value="1"/>
</dbReference>
<dbReference type="SUPFAM" id="SSF81606">
    <property type="entry name" value="PP2C-like"/>
    <property type="match status" value="1"/>
</dbReference>
<sequence>MTEPVGAHSDQGTREYQQDAYDYNQFADPDRWCVAVADGLGFSSGSDMIANAAVGLAVKIAEHVAADHPALVLEITRAVLPEMARYAAEGSRAAHHLEAFGDDTTSRSVADTALVVATITEFGEVHVSWLGDCRAYILTVDGRLIQLTDDHNRASIGRPDFITRTLRVPGGVPMFVVKSRGDAWLVTVLGEVGCR</sequence>
<dbReference type="Proteomes" id="UP000239874">
    <property type="component" value="Unassembled WGS sequence"/>
</dbReference>
<reference evidence="2 3" key="1">
    <citation type="submission" date="2018-02" db="EMBL/GenBank/DDBJ databases">
        <title>8 Nocardia nova and 1 Nocardia cyriacigeorgica strain used for evolution to TMP-SMX.</title>
        <authorList>
            <person name="Mehta H."/>
            <person name="Weng J."/>
            <person name="Shamoo Y."/>
        </authorList>
    </citation>
    <scope>NUCLEOTIDE SEQUENCE [LARGE SCALE GENOMIC DNA]</scope>
    <source>
        <strain evidence="2 3">MDA3139</strain>
    </source>
</reference>
<proteinExistence type="predicted"/>
<evidence type="ECO:0000313" key="2">
    <source>
        <dbReference type="EMBL" id="PPJ36479.1"/>
    </source>
</evidence>
<dbReference type="PROSITE" id="PS51746">
    <property type="entry name" value="PPM_2"/>
    <property type="match status" value="1"/>
</dbReference>
<comment type="caution">
    <text evidence="2">The sequence shown here is derived from an EMBL/GenBank/DDBJ whole genome shotgun (WGS) entry which is preliminary data.</text>
</comment>
<evidence type="ECO:0000259" key="1">
    <source>
        <dbReference type="PROSITE" id="PS51746"/>
    </source>
</evidence>
<gene>
    <name evidence="2" type="ORF">C5E45_20765</name>
</gene>
<name>A0A2S6AMN9_9NOCA</name>
<feature type="domain" description="PPM-type phosphatase" evidence="1">
    <location>
        <begin position="4"/>
        <end position="195"/>
    </location>
</feature>
<dbReference type="InterPro" id="IPR036457">
    <property type="entry name" value="PPM-type-like_dom_sf"/>
</dbReference>
<dbReference type="EMBL" id="PSZC01000014">
    <property type="protein sequence ID" value="PPJ36479.1"/>
    <property type="molecule type" value="Genomic_DNA"/>
</dbReference>
<dbReference type="InterPro" id="IPR001932">
    <property type="entry name" value="PPM-type_phosphatase-like_dom"/>
</dbReference>
<dbReference type="AlphaFoldDB" id="A0A2S6AMN9"/>